<feature type="transmembrane region" description="Helical" evidence="1">
    <location>
        <begin position="100"/>
        <end position="122"/>
    </location>
</feature>
<dbReference type="eggNOG" id="COG4219">
    <property type="taxonomic scope" value="Bacteria"/>
</dbReference>
<feature type="transmembrane region" description="Helical" evidence="1">
    <location>
        <begin position="6"/>
        <end position="25"/>
    </location>
</feature>
<dbReference type="CDD" id="cd07341">
    <property type="entry name" value="M56_BlaR1_MecR1_like"/>
    <property type="match status" value="1"/>
</dbReference>
<dbReference type="OrthoDB" id="9814002at2"/>
<protein>
    <submittedName>
        <fullName evidence="4">Peptidase, M56 family</fullName>
    </submittedName>
</protein>
<dbReference type="GO" id="GO:0055085">
    <property type="term" value="P:transmembrane transport"/>
    <property type="evidence" value="ECO:0007669"/>
    <property type="project" value="InterPro"/>
</dbReference>
<gene>
    <name evidence="4" type="ORF">HMPREF9442_00755</name>
</gene>
<evidence type="ECO:0000259" key="3">
    <source>
        <dbReference type="Pfam" id="PF05569"/>
    </source>
</evidence>
<evidence type="ECO:0000256" key="1">
    <source>
        <dbReference type="SAM" id="Phobius"/>
    </source>
</evidence>
<dbReference type="RefSeq" id="WP_008625326.1">
    <property type="nucleotide sequence ID" value="NZ_GL883825.1"/>
</dbReference>
<sequence length="549" mass="61371">MGTFLVYIIKSAFCLTLLYLPYTLLLRKEKLHRLNRMALFAILVASFLLPLAQEEWFGQGWHSWQTAVPDGVYASLIGQLDSTGHFLPTVVVTAGTPVPVWPMVLVGMYWVGVAVSLAVRLWQFGRMRWFIPRGCLWKECREDGITLYCHARPVAPFSWMCCVVMSEEDLEGAAGEAIFAHEKAHVLHRHSYDTMLMLAAEAIQWFNPVIWMMEMDMRCIHEYQADEYVLNQGINAKNYQLYLIKKAVGSRLQSFANGLNQSTLKKRIAMMCNRKSNRWAALKYMYLLPVGTFATMAFARPEMANRVDGQFEQISAVKVTDLSATVKTVAAENVQPELLKTEKVAENTEKVKGKMSFTVLPGRKDSLYDALDGTVGKVTVTAPALKSDSARMKITGTTVVEGEGTVVRSGKPESRATYFYVKKKAYKAKGQKVYEKVDVNPQFAGGEAECMKFVAYNIRYPKKCVENGVTGKVVCRFVVSIDGSISNVEASAMEGGVTEAGLPASKEMFDLLAQEAVRVIEKMPKWIPGQKDGKAVATRFSLPVTFRLQ</sequence>
<evidence type="ECO:0000259" key="2">
    <source>
        <dbReference type="Pfam" id="PF03544"/>
    </source>
</evidence>
<dbReference type="SUPFAM" id="SSF74653">
    <property type="entry name" value="TolA/TonB C-terminal domain"/>
    <property type="match status" value="1"/>
</dbReference>
<organism evidence="4 5">
    <name type="scientific">Paraprevotella xylaniphila YIT 11841</name>
    <dbReference type="NCBI Taxonomy" id="762982"/>
    <lineage>
        <taxon>Bacteria</taxon>
        <taxon>Pseudomonadati</taxon>
        <taxon>Bacteroidota</taxon>
        <taxon>Bacteroidia</taxon>
        <taxon>Bacteroidales</taxon>
        <taxon>Prevotellaceae</taxon>
        <taxon>Paraprevotella</taxon>
    </lineage>
</organism>
<name>F3QRF4_9BACT</name>
<dbReference type="eggNOG" id="COG0810">
    <property type="taxonomic scope" value="Bacteria"/>
</dbReference>
<dbReference type="GO" id="GO:0098797">
    <property type="term" value="C:plasma membrane protein complex"/>
    <property type="evidence" value="ECO:0007669"/>
    <property type="project" value="TreeGrafter"/>
</dbReference>
<dbReference type="InterPro" id="IPR051045">
    <property type="entry name" value="TonB-dependent_transducer"/>
</dbReference>
<keyword evidence="1" id="KW-1133">Transmembrane helix</keyword>
<feature type="domain" description="TonB C-terminal" evidence="2">
    <location>
        <begin position="457"/>
        <end position="548"/>
    </location>
</feature>
<keyword evidence="1" id="KW-0472">Membrane</keyword>
<feature type="transmembrane region" description="Helical" evidence="1">
    <location>
        <begin position="280"/>
        <end position="299"/>
    </location>
</feature>
<dbReference type="Gene3D" id="3.30.1150.10">
    <property type="match status" value="1"/>
</dbReference>
<keyword evidence="1" id="KW-0812">Transmembrane</keyword>
<evidence type="ECO:0000313" key="4">
    <source>
        <dbReference type="EMBL" id="EGG56084.1"/>
    </source>
</evidence>
<dbReference type="HOGENOM" id="CLU_013798_2_0_10"/>
<feature type="domain" description="Peptidase M56" evidence="3">
    <location>
        <begin position="159"/>
        <end position="271"/>
    </location>
</feature>
<dbReference type="Pfam" id="PF05569">
    <property type="entry name" value="Peptidase_M56"/>
    <property type="match status" value="1"/>
</dbReference>
<dbReference type="AlphaFoldDB" id="F3QRF4"/>
<keyword evidence="5" id="KW-1185">Reference proteome</keyword>
<evidence type="ECO:0000313" key="5">
    <source>
        <dbReference type="Proteomes" id="UP000005546"/>
    </source>
</evidence>
<dbReference type="InterPro" id="IPR008756">
    <property type="entry name" value="Peptidase_M56"/>
</dbReference>
<dbReference type="EMBL" id="AFBR01000021">
    <property type="protein sequence ID" value="EGG56084.1"/>
    <property type="molecule type" value="Genomic_DNA"/>
</dbReference>
<dbReference type="Proteomes" id="UP000005546">
    <property type="component" value="Unassembled WGS sequence"/>
</dbReference>
<dbReference type="PANTHER" id="PTHR33446:SF2">
    <property type="entry name" value="PROTEIN TONB"/>
    <property type="match status" value="1"/>
</dbReference>
<feature type="transmembrane region" description="Helical" evidence="1">
    <location>
        <begin position="37"/>
        <end position="53"/>
    </location>
</feature>
<dbReference type="PANTHER" id="PTHR33446">
    <property type="entry name" value="PROTEIN TONB-RELATED"/>
    <property type="match status" value="1"/>
</dbReference>
<dbReference type="GO" id="GO:0031992">
    <property type="term" value="F:energy transducer activity"/>
    <property type="evidence" value="ECO:0007669"/>
    <property type="project" value="TreeGrafter"/>
</dbReference>
<dbReference type="Pfam" id="PF03544">
    <property type="entry name" value="TonB_C"/>
    <property type="match status" value="1"/>
</dbReference>
<reference evidence="4 5" key="1">
    <citation type="submission" date="2011-02" db="EMBL/GenBank/DDBJ databases">
        <authorList>
            <person name="Weinstock G."/>
            <person name="Sodergren E."/>
            <person name="Clifton S."/>
            <person name="Fulton L."/>
            <person name="Fulton B."/>
            <person name="Courtney L."/>
            <person name="Fronick C."/>
            <person name="Harrison M."/>
            <person name="Strong C."/>
            <person name="Farmer C."/>
            <person name="Delahaunty K."/>
            <person name="Markovic C."/>
            <person name="Hall O."/>
            <person name="Minx P."/>
            <person name="Tomlinson C."/>
            <person name="Mitreva M."/>
            <person name="Hou S."/>
            <person name="Chen J."/>
            <person name="Wollam A."/>
            <person name="Pepin K.H."/>
            <person name="Johnson M."/>
            <person name="Bhonagiri V."/>
            <person name="Zhang X."/>
            <person name="Suruliraj S."/>
            <person name="Warren W."/>
            <person name="Chinwalla A."/>
            <person name="Mardis E.R."/>
            <person name="Wilson R.K."/>
        </authorList>
    </citation>
    <scope>NUCLEOTIDE SEQUENCE [LARGE SCALE GENOMIC DNA]</scope>
    <source>
        <strain evidence="4 5">YIT 11841</strain>
    </source>
</reference>
<dbReference type="InterPro" id="IPR037682">
    <property type="entry name" value="TonB_C"/>
</dbReference>
<comment type="caution">
    <text evidence="4">The sequence shown here is derived from an EMBL/GenBank/DDBJ whole genome shotgun (WGS) entry which is preliminary data.</text>
</comment>
<accession>F3QRF4</accession>
<dbReference type="STRING" id="762982.HMPREF9442_00755"/>
<proteinExistence type="predicted"/>